<feature type="compositionally biased region" description="Low complexity" evidence="5">
    <location>
        <begin position="60"/>
        <end position="75"/>
    </location>
</feature>
<evidence type="ECO:0000256" key="1">
    <source>
        <dbReference type="ARBA" id="ARBA00022723"/>
    </source>
</evidence>
<dbReference type="InterPro" id="IPR013083">
    <property type="entry name" value="Znf_RING/FYVE/PHD"/>
</dbReference>
<dbReference type="Proteomes" id="UP001159659">
    <property type="component" value="Unassembled WGS sequence"/>
</dbReference>
<dbReference type="SMART" id="SM00249">
    <property type="entry name" value="PHD"/>
    <property type="match status" value="2"/>
</dbReference>
<reference evidence="8" key="2">
    <citation type="submission" date="2022-12" db="EMBL/GenBank/DDBJ databases">
        <authorList>
            <person name="Webb A."/>
        </authorList>
    </citation>
    <scope>NUCLEOTIDE SEQUENCE</scope>
    <source>
        <strain evidence="8">Pf2</strain>
    </source>
</reference>
<feature type="region of interest" description="Disordered" evidence="5">
    <location>
        <begin position="539"/>
        <end position="642"/>
    </location>
</feature>
<evidence type="ECO:0000256" key="3">
    <source>
        <dbReference type="ARBA" id="ARBA00022833"/>
    </source>
</evidence>
<dbReference type="PANTHER" id="PTHR46201">
    <property type="entry name" value="PHD FINGER PROTEIN MALE MEIOCYTE DEATH 1-RELATED"/>
    <property type="match status" value="1"/>
</dbReference>
<feature type="compositionally biased region" description="Basic residues" evidence="5">
    <location>
        <begin position="395"/>
        <end position="410"/>
    </location>
</feature>
<name>A0AAV0TXX5_9STRA</name>
<keyword evidence="9" id="KW-1185">Reference proteome</keyword>
<feature type="compositionally biased region" description="Basic and acidic residues" evidence="5">
    <location>
        <begin position="444"/>
        <end position="457"/>
    </location>
</feature>
<evidence type="ECO:0000313" key="7">
    <source>
        <dbReference type="EMBL" id="CAH0490475.1"/>
    </source>
</evidence>
<sequence>MLRVPLGKDLEIHMLPMRPKASKSTGGLWLHQNLAIIASKSLAPLVHKNVAGIDQERPASSPCPSSSSCGNSKSSIDFSPHSSGNTSASEEEASAANGGGGDDQKEKKEDTEDGNSSDSSSTSDSSVQESESEKEDDDDNGVLIDTNNDKDTYDGVDPTDDDDSEESDGNSDLENSYPRLPPAPVDTLIKSRQQEAYKDLQLTEKMKQKVIADARQRHQERQQAQRSKKKTPNSKRQRSKSDVVSNKSTRLERRHSSTDVVKTLQEQEGDEWIVDCSCGVNKKNYDDGTSMIECDSCSHWVHAKCADKQPETVAREKFLCFRCCWMFDCVCSVRRQPNHDDGQRMVECESCKTWQHTECVRIPMTEEPADDYRCPRCVRKARRRKFAAKGSRSRDRQRKRSHAKSSRPHPKSADTSPVVAMKVRSTARFLDTLTTSTRSHRSKRVDIKTSSKMDKKGAIAAPVLSSPPSLAVSPSSTPPPPSSPPPPSVVSSRAHSGYAKHDRDRGHIKRRSERKEEHSSGSNALSCRTRCRSLGSCQSSAEKTHSDSSEKKHYAAPPTAVTPSPRGKGFMLRGYSPAAARTSASSSRAVDTRPPLPLIPPSAGTSSGNNNNSYNSHGRKRNVSSARDRLAKKLKIRKSSLR</sequence>
<keyword evidence="1" id="KW-0479">Metal-binding</keyword>
<dbReference type="Pfam" id="PF00628">
    <property type="entry name" value="PHD"/>
    <property type="match status" value="2"/>
</dbReference>
<keyword evidence="2 4" id="KW-0863">Zinc-finger</keyword>
<dbReference type="PROSITE" id="PS50016">
    <property type="entry name" value="ZF_PHD_2"/>
    <property type="match status" value="1"/>
</dbReference>
<comment type="caution">
    <text evidence="8">The sequence shown here is derived from an EMBL/GenBank/DDBJ whole genome shotgun (WGS) entry which is preliminary data.</text>
</comment>
<dbReference type="EMBL" id="CANTFK010000797">
    <property type="protein sequence ID" value="CAI5727643.1"/>
    <property type="molecule type" value="Genomic_DNA"/>
</dbReference>
<feature type="compositionally biased region" description="Pro residues" evidence="5">
    <location>
        <begin position="476"/>
        <end position="488"/>
    </location>
</feature>
<evidence type="ECO:0000313" key="8">
    <source>
        <dbReference type="EMBL" id="CAI5727643.1"/>
    </source>
</evidence>
<dbReference type="Gene3D" id="3.30.40.10">
    <property type="entry name" value="Zinc/RING finger domain, C3HC4 (zinc finger)"/>
    <property type="match status" value="2"/>
</dbReference>
<dbReference type="SUPFAM" id="SSF57903">
    <property type="entry name" value="FYVE/PHD zinc finger"/>
    <property type="match status" value="2"/>
</dbReference>
<evidence type="ECO:0000256" key="2">
    <source>
        <dbReference type="ARBA" id="ARBA00022771"/>
    </source>
</evidence>
<accession>A0AAV0TXX5</accession>
<evidence type="ECO:0000256" key="4">
    <source>
        <dbReference type="PROSITE-ProRule" id="PRU00146"/>
    </source>
</evidence>
<feature type="region of interest" description="Disordered" evidence="5">
    <location>
        <begin position="385"/>
        <end position="526"/>
    </location>
</feature>
<keyword evidence="3" id="KW-0862">Zinc</keyword>
<feature type="compositionally biased region" description="Low complexity" evidence="5">
    <location>
        <begin position="602"/>
        <end position="616"/>
    </location>
</feature>
<feature type="compositionally biased region" description="Low complexity" evidence="5">
    <location>
        <begin position="461"/>
        <end position="475"/>
    </location>
</feature>
<feature type="compositionally biased region" description="Acidic residues" evidence="5">
    <location>
        <begin position="157"/>
        <end position="171"/>
    </location>
</feature>
<evidence type="ECO:0000313" key="10">
    <source>
        <dbReference type="Proteomes" id="UP001159659"/>
    </source>
</evidence>
<dbReference type="PANTHER" id="PTHR46201:SF9">
    <property type="entry name" value="PHD FINGER PROTEIN MALE MEIOCYTE DEATH 1"/>
    <property type="match status" value="1"/>
</dbReference>
<dbReference type="Proteomes" id="UP001157938">
    <property type="component" value="Unassembled WGS sequence"/>
</dbReference>
<dbReference type="InterPro" id="IPR011011">
    <property type="entry name" value="Znf_FYVE_PHD"/>
</dbReference>
<feature type="region of interest" description="Disordered" evidence="5">
    <location>
        <begin position="212"/>
        <end position="259"/>
    </location>
</feature>
<feature type="domain" description="PHD-type" evidence="6">
    <location>
        <begin position="317"/>
        <end position="380"/>
    </location>
</feature>
<evidence type="ECO:0000313" key="9">
    <source>
        <dbReference type="Proteomes" id="UP001157938"/>
    </source>
</evidence>
<gene>
    <name evidence="7" type="ORF">PFR001_LOCUS5801</name>
    <name evidence="8" type="ORF">PFR002_LOCUS5624</name>
</gene>
<feature type="compositionally biased region" description="Basic residues" evidence="5">
    <location>
        <begin position="226"/>
        <end position="238"/>
    </location>
</feature>
<feature type="region of interest" description="Disordered" evidence="5">
    <location>
        <begin position="55"/>
        <end position="192"/>
    </location>
</feature>
<feature type="compositionally biased region" description="Low complexity" evidence="5">
    <location>
        <begin position="576"/>
        <end position="589"/>
    </location>
</feature>
<dbReference type="EMBL" id="CAKLBC010001261">
    <property type="protein sequence ID" value="CAH0490475.1"/>
    <property type="molecule type" value="Genomic_DNA"/>
</dbReference>
<dbReference type="GO" id="GO:0008270">
    <property type="term" value="F:zinc ion binding"/>
    <property type="evidence" value="ECO:0007669"/>
    <property type="project" value="UniProtKB-KW"/>
</dbReference>
<protein>
    <recommendedName>
        <fullName evidence="6">PHD-type domain-containing protein</fullName>
    </recommendedName>
</protein>
<feature type="compositionally biased region" description="Basic and acidic residues" evidence="5">
    <location>
        <begin position="542"/>
        <end position="553"/>
    </location>
</feature>
<dbReference type="InterPro" id="IPR019787">
    <property type="entry name" value="Znf_PHD-finger"/>
</dbReference>
<organism evidence="8 10">
    <name type="scientific">Peronospora farinosa</name>
    <dbReference type="NCBI Taxonomy" id="134698"/>
    <lineage>
        <taxon>Eukaryota</taxon>
        <taxon>Sar</taxon>
        <taxon>Stramenopiles</taxon>
        <taxon>Oomycota</taxon>
        <taxon>Peronosporomycetes</taxon>
        <taxon>Peronosporales</taxon>
        <taxon>Peronosporaceae</taxon>
        <taxon>Peronospora</taxon>
    </lineage>
</organism>
<proteinExistence type="predicted"/>
<feature type="compositionally biased region" description="Basic residues" evidence="5">
    <location>
        <begin position="632"/>
        <end position="642"/>
    </location>
</feature>
<feature type="compositionally biased region" description="Basic and acidic residues" evidence="5">
    <location>
        <begin position="212"/>
        <end position="223"/>
    </location>
</feature>
<reference evidence="7 9" key="1">
    <citation type="submission" date="2021-11" db="EMBL/GenBank/DDBJ databases">
        <authorList>
            <person name="Islam A."/>
            <person name="Islam S."/>
            <person name="Flora M.S."/>
            <person name="Rahman M."/>
            <person name="Ziaur R.M."/>
            <person name="Epstein J.H."/>
            <person name="Hassan M."/>
            <person name="Klassen M."/>
            <person name="Woodard K."/>
            <person name="Webb A."/>
            <person name="Webby R.J."/>
            <person name="El Zowalaty M.E."/>
        </authorList>
    </citation>
    <scope>NUCLEOTIDE SEQUENCE [LARGE SCALE GENOMIC DNA]</scope>
    <source>
        <strain evidence="7">Pf1</strain>
    </source>
</reference>
<dbReference type="InterPro" id="IPR001965">
    <property type="entry name" value="Znf_PHD"/>
</dbReference>
<evidence type="ECO:0000259" key="6">
    <source>
        <dbReference type="PROSITE" id="PS50016"/>
    </source>
</evidence>
<evidence type="ECO:0000256" key="5">
    <source>
        <dbReference type="SAM" id="MobiDB-lite"/>
    </source>
</evidence>
<feature type="compositionally biased region" description="Acidic residues" evidence="5">
    <location>
        <begin position="130"/>
        <end position="140"/>
    </location>
</feature>
<dbReference type="AlphaFoldDB" id="A0AAV0TXX5"/>
<feature type="compositionally biased region" description="Low complexity" evidence="5">
    <location>
        <begin position="114"/>
        <end position="129"/>
    </location>
</feature>